<evidence type="ECO:0000313" key="2">
    <source>
        <dbReference type="Proteomes" id="UP001283361"/>
    </source>
</evidence>
<accession>A0AAE1DDG6</accession>
<dbReference type="EMBL" id="JAWDGP010004234">
    <property type="protein sequence ID" value="KAK3766412.1"/>
    <property type="molecule type" value="Genomic_DNA"/>
</dbReference>
<name>A0AAE1DDG6_9GAST</name>
<proteinExistence type="predicted"/>
<evidence type="ECO:0000313" key="1">
    <source>
        <dbReference type="EMBL" id="KAK3766412.1"/>
    </source>
</evidence>
<reference evidence="1" key="1">
    <citation type="journal article" date="2023" name="G3 (Bethesda)">
        <title>A reference genome for the long-term kleptoplast-retaining sea slug Elysia crispata morphotype clarki.</title>
        <authorList>
            <person name="Eastman K.E."/>
            <person name="Pendleton A.L."/>
            <person name="Shaikh M.A."/>
            <person name="Suttiyut T."/>
            <person name="Ogas R."/>
            <person name="Tomko P."/>
            <person name="Gavelis G."/>
            <person name="Widhalm J.R."/>
            <person name="Wisecaver J.H."/>
        </authorList>
    </citation>
    <scope>NUCLEOTIDE SEQUENCE</scope>
    <source>
        <strain evidence="1">ECLA1</strain>
    </source>
</reference>
<protein>
    <submittedName>
        <fullName evidence="1">Uncharacterized protein</fullName>
    </submittedName>
</protein>
<gene>
    <name evidence="1" type="ORF">RRG08_056086</name>
</gene>
<organism evidence="1 2">
    <name type="scientific">Elysia crispata</name>
    <name type="common">lettuce slug</name>
    <dbReference type="NCBI Taxonomy" id="231223"/>
    <lineage>
        <taxon>Eukaryota</taxon>
        <taxon>Metazoa</taxon>
        <taxon>Spiralia</taxon>
        <taxon>Lophotrochozoa</taxon>
        <taxon>Mollusca</taxon>
        <taxon>Gastropoda</taxon>
        <taxon>Heterobranchia</taxon>
        <taxon>Euthyneura</taxon>
        <taxon>Panpulmonata</taxon>
        <taxon>Sacoglossa</taxon>
        <taxon>Placobranchoidea</taxon>
        <taxon>Plakobranchidae</taxon>
        <taxon>Elysia</taxon>
    </lineage>
</organism>
<keyword evidence="2" id="KW-1185">Reference proteome</keyword>
<comment type="caution">
    <text evidence="1">The sequence shown here is derived from an EMBL/GenBank/DDBJ whole genome shotgun (WGS) entry which is preliminary data.</text>
</comment>
<dbReference type="AlphaFoldDB" id="A0AAE1DDG6"/>
<dbReference type="Proteomes" id="UP001283361">
    <property type="component" value="Unassembled WGS sequence"/>
</dbReference>
<sequence length="128" mass="14491">MSQQSLSFVVGGVSPYFINSPKRNETSTCHNRASVSLLEASPLTLLTVPKGTRPVHVTTEPQFRCWRRLPYFINSPKRNETSTCHNRASVSLLEASPLTLLTVPKGTRPVHVTTEPQFRCWRRLPLLY</sequence>